<dbReference type="PROSITE" id="PS51257">
    <property type="entry name" value="PROKAR_LIPOPROTEIN"/>
    <property type="match status" value="1"/>
</dbReference>
<evidence type="ECO:0000313" key="2">
    <source>
        <dbReference type="EMBL" id="GLS19840.1"/>
    </source>
</evidence>
<gene>
    <name evidence="2" type="ORF">GCM10007874_28570</name>
</gene>
<dbReference type="Proteomes" id="UP001156882">
    <property type="component" value="Unassembled WGS sequence"/>
</dbReference>
<feature type="transmembrane region" description="Helical" evidence="1">
    <location>
        <begin position="6"/>
        <end position="29"/>
    </location>
</feature>
<reference evidence="3" key="1">
    <citation type="journal article" date="2019" name="Int. J. Syst. Evol. Microbiol.">
        <title>The Global Catalogue of Microorganisms (GCM) 10K type strain sequencing project: providing services to taxonomists for standard genome sequencing and annotation.</title>
        <authorList>
            <consortium name="The Broad Institute Genomics Platform"/>
            <consortium name="The Broad Institute Genome Sequencing Center for Infectious Disease"/>
            <person name="Wu L."/>
            <person name="Ma J."/>
        </authorList>
    </citation>
    <scope>NUCLEOTIDE SEQUENCE [LARGE SCALE GENOMIC DNA]</scope>
    <source>
        <strain evidence="3">NBRC 101365</strain>
    </source>
</reference>
<proteinExistence type="predicted"/>
<dbReference type="RefSeq" id="WP_284312868.1">
    <property type="nucleotide sequence ID" value="NZ_BSPC01000024.1"/>
</dbReference>
<keyword evidence="1" id="KW-0812">Transmembrane</keyword>
<keyword evidence="1" id="KW-1133">Transmembrane helix</keyword>
<accession>A0ABQ6CLV9</accession>
<evidence type="ECO:0000313" key="3">
    <source>
        <dbReference type="Proteomes" id="UP001156882"/>
    </source>
</evidence>
<keyword evidence="1" id="KW-0472">Membrane</keyword>
<dbReference type="EMBL" id="BSPC01000024">
    <property type="protein sequence ID" value="GLS19840.1"/>
    <property type="molecule type" value="Genomic_DNA"/>
</dbReference>
<evidence type="ECO:0000256" key="1">
    <source>
        <dbReference type="SAM" id="Phobius"/>
    </source>
</evidence>
<comment type="caution">
    <text evidence="2">The sequence shown here is derived from an EMBL/GenBank/DDBJ whole genome shotgun (WGS) entry which is preliminary data.</text>
</comment>
<dbReference type="Pfam" id="PF13801">
    <property type="entry name" value="Metal_resist"/>
    <property type="match status" value="1"/>
</dbReference>
<dbReference type="InterPro" id="IPR025961">
    <property type="entry name" value="Metal_resist"/>
</dbReference>
<protein>
    <recommendedName>
        <fullName evidence="4">Periplasmic heavy metal sensor</fullName>
    </recommendedName>
</protein>
<sequence>MAGSRLPLIVSVVLNVFLLGCLAGGAVWVHMHTPLPGGSLQAAAQELPPAERDAFREALRTVRQENRQTILDGQQARRDAAELLKQPTVDATALSAALERARTADVTVRAKVEQRIAEFAAASSPGVRLLLAEGLARHLPPPKKSP</sequence>
<organism evidence="2 3">
    <name type="scientific">Labrys miyagiensis</name>
    <dbReference type="NCBI Taxonomy" id="346912"/>
    <lineage>
        <taxon>Bacteria</taxon>
        <taxon>Pseudomonadati</taxon>
        <taxon>Pseudomonadota</taxon>
        <taxon>Alphaproteobacteria</taxon>
        <taxon>Hyphomicrobiales</taxon>
        <taxon>Xanthobacteraceae</taxon>
        <taxon>Labrys</taxon>
    </lineage>
</organism>
<keyword evidence="3" id="KW-1185">Reference proteome</keyword>
<name>A0ABQ6CLV9_9HYPH</name>
<evidence type="ECO:0008006" key="4">
    <source>
        <dbReference type="Google" id="ProtNLM"/>
    </source>
</evidence>